<dbReference type="Proteomes" id="UP000612282">
    <property type="component" value="Unassembled WGS sequence"/>
</dbReference>
<keyword evidence="3" id="KW-1185">Reference proteome</keyword>
<feature type="region of interest" description="Disordered" evidence="1">
    <location>
        <begin position="163"/>
        <end position="196"/>
    </location>
</feature>
<proteinExistence type="predicted"/>
<sequence length="266" mass="28663">MLDPGHLPDVFDVVGDVFHGHRRDRAGAVPFPGPALRRQERRHERHHAHPAVAGQPGQHVVRHVARVAADRPRRRMTEDHRGAGGVQGGTHSGVGDVRQVDEHADPVHLGHHLAAEVAEPADPGHVGGAVRPAGVLVVGQGQVADAQLVQHPQDGQRVADAVPALGPDQAGDPAGPERRLQSAGGRHQLQPVREPAVHLPDQVDLLQRAHHGRRRGQVTRHVDGPELGADPPRRQPGQIGAGQRLVPVQRELLQRGRRHRLPGQDP</sequence>
<feature type="region of interest" description="Disordered" evidence="1">
    <location>
        <begin position="208"/>
        <end position="246"/>
    </location>
</feature>
<feature type="compositionally biased region" description="Gly residues" evidence="1">
    <location>
        <begin position="83"/>
        <end position="92"/>
    </location>
</feature>
<evidence type="ECO:0000313" key="2">
    <source>
        <dbReference type="EMBL" id="GID54960.1"/>
    </source>
</evidence>
<feature type="compositionally biased region" description="Basic and acidic residues" evidence="1">
    <location>
        <begin position="68"/>
        <end position="82"/>
    </location>
</feature>
<accession>A0ABQ3X951</accession>
<comment type="caution">
    <text evidence="2">The sequence shown here is derived from an EMBL/GenBank/DDBJ whole genome shotgun (WGS) entry which is preliminary data.</text>
</comment>
<evidence type="ECO:0000313" key="3">
    <source>
        <dbReference type="Proteomes" id="UP000612282"/>
    </source>
</evidence>
<reference evidence="2 3" key="1">
    <citation type="submission" date="2021-01" db="EMBL/GenBank/DDBJ databases">
        <title>Whole genome shotgun sequence of Actinoplanes couchii NBRC 106145.</title>
        <authorList>
            <person name="Komaki H."/>
            <person name="Tamura T."/>
        </authorList>
    </citation>
    <scope>NUCLEOTIDE SEQUENCE [LARGE SCALE GENOMIC DNA]</scope>
    <source>
        <strain evidence="2 3">NBRC 106145</strain>
    </source>
</reference>
<name>A0ABQ3X951_9ACTN</name>
<feature type="compositionally biased region" description="Basic residues" evidence="1">
    <location>
        <begin position="208"/>
        <end position="218"/>
    </location>
</feature>
<dbReference type="EMBL" id="BOMG01000044">
    <property type="protein sequence ID" value="GID54960.1"/>
    <property type="molecule type" value="Genomic_DNA"/>
</dbReference>
<protein>
    <submittedName>
        <fullName evidence="2">Uncharacterized protein</fullName>
    </submittedName>
</protein>
<organism evidence="2 3">
    <name type="scientific">Actinoplanes couchii</name>
    <dbReference type="NCBI Taxonomy" id="403638"/>
    <lineage>
        <taxon>Bacteria</taxon>
        <taxon>Bacillati</taxon>
        <taxon>Actinomycetota</taxon>
        <taxon>Actinomycetes</taxon>
        <taxon>Micromonosporales</taxon>
        <taxon>Micromonosporaceae</taxon>
        <taxon>Actinoplanes</taxon>
    </lineage>
</organism>
<feature type="region of interest" description="Disordered" evidence="1">
    <location>
        <begin position="38"/>
        <end position="92"/>
    </location>
</feature>
<evidence type="ECO:0000256" key="1">
    <source>
        <dbReference type="SAM" id="MobiDB-lite"/>
    </source>
</evidence>
<gene>
    <name evidence="2" type="ORF">Aco03nite_033640</name>
</gene>